<keyword evidence="9" id="KW-1185">Reference proteome</keyword>
<feature type="non-terminal residue" evidence="8">
    <location>
        <position position="297"/>
    </location>
</feature>
<comment type="cofactor">
    <cofactor evidence="6">
        <name>(R)-lipoate</name>
        <dbReference type="ChEBI" id="CHEBI:83088"/>
    </cofactor>
    <text evidence="6">Binds 1 lipoyl cofactor covalently.</text>
</comment>
<sequence length="297" mass="32108">MDKGDFIGRAALEKAQANPSKRKLTGFIMKGRGIGRDGYEIQIDGNAAGWVTSGGPSPTTGQNLGLCYVPVDKAGPGNTIHVMVRNQPVEADHEWVSVDGEIGTIGISKYAEQSLGDIVYVDVPKVGASVESGKTLGSVESVKAVSDIYSPVTGEVTAVNEALATAPEKINEDPYELGWLAKIKLSAPDELKALMNAADYAKYLEGFMRYLPKSDFERHEMLQAIGATSLEDLYSYLPKEVRFERPLDIEPGKSEYEIVDYFKARGNETATGYASFLGAGVYAHYRPVIVDTVASRG</sequence>
<proteinExistence type="inferred from homology"/>
<organism evidence="8 9">
    <name type="scientific">Elaphomyces granulatus</name>
    <dbReference type="NCBI Taxonomy" id="519963"/>
    <lineage>
        <taxon>Eukaryota</taxon>
        <taxon>Fungi</taxon>
        <taxon>Dikarya</taxon>
        <taxon>Ascomycota</taxon>
        <taxon>Pezizomycotina</taxon>
        <taxon>Eurotiomycetes</taxon>
        <taxon>Eurotiomycetidae</taxon>
        <taxon>Eurotiales</taxon>
        <taxon>Elaphomycetaceae</taxon>
        <taxon>Elaphomyces</taxon>
    </lineage>
</organism>
<name>A0A232LLT8_9EURO</name>
<dbReference type="GO" id="GO:0019464">
    <property type="term" value="P:glycine decarboxylation via glycine cleavage system"/>
    <property type="evidence" value="ECO:0007669"/>
    <property type="project" value="UniProtKB-UniRule"/>
</dbReference>
<comment type="function">
    <text evidence="6">The H protein shuttles the methylamine group of glycine from the P protein to the T protein.</text>
</comment>
<comment type="caution">
    <text evidence="8">The sequence shown here is derived from an EMBL/GenBank/DDBJ whole genome shotgun (WGS) entry which is preliminary data.</text>
</comment>
<dbReference type="GO" id="GO:0005960">
    <property type="term" value="C:glycine cleavage complex"/>
    <property type="evidence" value="ECO:0007669"/>
    <property type="project" value="UniProtKB-UniRule"/>
</dbReference>
<keyword evidence="2 5" id="KW-0450">Lipoyl</keyword>
<dbReference type="InterPro" id="IPR049315">
    <property type="entry name" value="GDC-P_N"/>
</dbReference>
<dbReference type="EMBL" id="NPHW01007757">
    <property type="protein sequence ID" value="OXV05115.1"/>
    <property type="molecule type" value="Genomic_DNA"/>
</dbReference>
<evidence type="ECO:0000256" key="2">
    <source>
        <dbReference type="ARBA" id="ARBA00022823"/>
    </source>
</evidence>
<dbReference type="InterPro" id="IPR011053">
    <property type="entry name" value="Single_hybrid_motif"/>
</dbReference>
<evidence type="ECO:0000256" key="3">
    <source>
        <dbReference type="ARBA" id="ARBA00022946"/>
    </source>
</evidence>
<comment type="subcellular location">
    <subcellularLocation>
        <location evidence="6">Mitochondrion</location>
    </subcellularLocation>
</comment>
<dbReference type="GO" id="GO:0005739">
    <property type="term" value="C:mitochondrion"/>
    <property type="evidence" value="ECO:0007669"/>
    <property type="project" value="UniProtKB-SubCell"/>
</dbReference>
<dbReference type="Pfam" id="PF01597">
    <property type="entry name" value="GCV_H"/>
    <property type="match status" value="1"/>
</dbReference>
<dbReference type="PROSITE" id="PS50968">
    <property type="entry name" value="BIOTINYL_LIPOYL"/>
    <property type="match status" value="1"/>
</dbReference>
<dbReference type="SUPFAM" id="SSF101790">
    <property type="entry name" value="Aminomethyltransferase beta-barrel domain"/>
    <property type="match status" value="1"/>
</dbReference>
<comment type="subunit">
    <text evidence="6">The glycine cleavage system is composed of four proteins: P, T, L and H.</text>
</comment>
<dbReference type="InterPro" id="IPR002930">
    <property type="entry name" value="GCV_H"/>
</dbReference>
<dbReference type="NCBIfam" id="TIGR00527">
    <property type="entry name" value="gcvH"/>
    <property type="match status" value="1"/>
</dbReference>
<dbReference type="HAMAP" id="MF_00272">
    <property type="entry name" value="GcvH"/>
    <property type="match status" value="1"/>
</dbReference>
<dbReference type="SUPFAM" id="SSF53383">
    <property type="entry name" value="PLP-dependent transferases"/>
    <property type="match status" value="1"/>
</dbReference>
<dbReference type="Gene3D" id="3.30.1360.120">
    <property type="entry name" value="Probable tRNA modification gtpase trme, domain 1"/>
    <property type="match status" value="1"/>
</dbReference>
<accession>A0A232LLT8</accession>
<reference evidence="8 9" key="1">
    <citation type="journal article" date="2015" name="Environ. Microbiol.">
        <title>Metagenome sequence of Elaphomyces granulatus from sporocarp tissue reveals Ascomycota ectomycorrhizal fingerprints of genome expansion and a Proteobacteria-rich microbiome.</title>
        <authorList>
            <person name="Quandt C.A."/>
            <person name="Kohler A."/>
            <person name="Hesse C.N."/>
            <person name="Sharpton T.J."/>
            <person name="Martin F."/>
            <person name="Spatafora J.W."/>
        </authorList>
    </citation>
    <scope>NUCLEOTIDE SEQUENCE [LARGE SCALE GENOMIC DNA]</scope>
    <source>
        <strain evidence="8 9">OSC145934</strain>
    </source>
</reference>
<protein>
    <recommendedName>
        <fullName evidence="6">Glycine cleavage system H protein</fullName>
    </recommendedName>
</protein>
<dbReference type="InterPro" id="IPR003016">
    <property type="entry name" value="2-oxoA_DH_lipoyl-BS"/>
</dbReference>
<evidence type="ECO:0000256" key="5">
    <source>
        <dbReference type="PIRSR" id="PIRSR617453-50"/>
    </source>
</evidence>
<dbReference type="Proteomes" id="UP000243515">
    <property type="component" value="Unassembled WGS sequence"/>
</dbReference>
<dbReference type="NCBIfam" id="NF002270">
    <property type="entry name" value="PRK01202.1"/>
    <property type="match status" value="1"/>
</dbReference>
<dbReference type="GO" id="GO:0016491">
    <property type="term" value="F:oxidoreductase activity"/>
    <property type="evidence" value="ECO:0007669"/>
    <property type="project" value="UniProtKB-KW"/>
</dbReference>
<keyword evidence="4" id="KW-0560">Oxidoreductase</keyword>
<keyword evidence="6" id="KW-0496">Mitochondrion</keyword>
<dbReference type="PANTHER" id="PTHR11715:SF3">
    <property type="entry name" value="GLYCINE CLEAVAGE SYSTEM H PROTEIN-RELATED"/>
    <property type="match status" value="1"/>
</dbReference>
<evidence type="ECO:0000256" key="1">
    <source>
        <dbReference type="ARBA" id="ARBA00009249"/>
    </source>
</evidence>
<evidence type="ECO:0000259" key="7">
    <source>
        <dbReference type="PROSITE" id="PS50968"/>
    </source>
</evidence>
<comment type="similarity">
    <text evidence="1 6">Belongs to the GcvH family.</text>
</comment>
<evidence type="ECO:0000256" key="6">
    <source>
        <dbReference type="RuleBase" id="RU364055"/>
    </source>
</evidence>
<dbReference type="InterPro" id="IPR029043">
    <property type="entry name" value="GcvT/YgfZ_C"/>
</dbReference>
<dbReference type="PROSITE" id="PS00189">
    <property type="entry name" value="LIPOYL"/>
    <property type="match status" value="1"/>
</dbReference>
<dbReference type="InterPro" id="IPR027266">
    <property type="entry name" value="TrmE/GcvT-like"/>
</dbReference>
<feature type="domain" description="Lipoyl-binding" evidence="7">
    <location>
        <begin position="102"/>
        <end position="184"/>
    </location>
</feature>
<evidence type="ECO:0000313" key="9">
    <source>
        <dbReference type="Proteomes" id="UP000243515"/>
    </source>
</evidence>
<dbReference type="InterPro" id="IPR033753">
    <property type="entry name" value="GCV_H/Fam206"/>
</dbReference>
<evidence type="ECO:0000256" key="4">
    <source>
        <dbReference type="ARBA" id="ARBA00023002"/>
    </source>
</evidence>
<keyword evidence="3 6" id="KW-0809">Transit peptide</keyword>
<dbReference type="InterPro" id="IPR000089">
    <property type="entry name" value="Biotin_lipoyl"/>
</dbReference>
<dbReference type="PANTHER" id="PTHR11715">
    <property type="entry name" value="GLYCINE CLEAVAGE SYSTEM H PROTEIN"/>
    <property type="match status" value="1"/>
</dbReference>
<dbReference type="SUPFAM" id="SSF51230">
    <property type="entry name" value="Single hybrid motif"/>
    <property type="match status" value="1"/>
</dbReference>
<dbReference type="OrthoDB" id="10264154at2759"/>
<dbReference type="Pfam" id="PF02347">
    <property type="entry name" value="GDC-P"/>
    <property type="match status" value="1"/>
</dbReference>
<dbReference type="AlphaFoldDB" id="A0A232LLT8"/>
<dbReference type="CDD" id="cd06848">
    <property type="entry name" value="GCS_H"/>
    <property type="match status" value="1"/>
</dbReference>
<dbReference type="Gene3D" id="2.40.50.100">
    <property type="match status" value="1"/>
</dbReference>
<dbReference type="GO" id="GO:0009249">
    <property type="term" value="P:protein lipoylation"/>
    <property type="evidence" value="ECO:0007669"/>
    <property type="project" value="TreeGrafter"/>
</dbReference>
<dbReference type="InterPro" id="IPR015424">
    <property type="entry name" value="PyrdxlP-dep_Trfase"/>
</dbReference>
<feature type="modified residue" description="N6-lipoyllysine" evidence="5">
    <location>
        <position position="143"/>
    </location>
</feature>
<evidence type="ECO:0000313" key="8">
    <source>
        <dbReference type="EMBL" id="OXV05115.1"/>
    </source>
</evidence>
<dbReference type="InterPro" id="IPR017453">
    <property type="entry name" value="GCV_H_sub"/>
</dbReference>
<gene>
    <name evidence="8" type="ORF">Egran_07117</name>
</gene>